<organism evidence="1">
    <name type="scientific">plant metagenome</name>
    <dbReference type="NCBI Taxonomy" id="1297885"/>
    <lineage>
        <taxon>unclassified sequences</taxon>
        <taxon>metagenomes</taxon>
        <taxon>organismal metagenomes</taxon>
    </lineage>
</organism>
<dbReference type="AlphaFoldDB" id="A0A484TEE9"/>
<protein>
    <submittedName>
        <fullName evidence="1">Uncharacterized protein</fullName>
    </submittedName>
</protein>
<name>A0A484TEE9_9ZZZZ</name>
<dbReference type="EMBL" id="CAADIK010000032">
    <property type="protein sequence ID" value="VFR73268.1"/>
    <property type="molecule type" value="Genomic_DNA"/>
</dbReference>
<proteinExistence type="predicted"/>
<accession>A0A484TEE9</accession>
<gene>
    <name evidence="1" type="ORF">BRI9_4795</name>
</gene>
<sequence>MRSLDALHPHGLLHSLGLPLSRYWRIKQAPCCLNEIEVQDTTFTIHRMNESHHTAGLS</sequence>
<dbReference type="InterPro" id="IPR013078">
    <property type="entry name" value="His_Pase_superF_clade-1"/>
</dbReference>
<dbReference type="Pfam" id="PF00300">
    <property type="entry name" value="His_Phos_1"/>
    <property type="match status" value="1"/>
</dbReference>
<reference evidence="1" key="1">
    <citation type="submission" date="2019-03" db="EMBL/GenBank/DDBJ databases">
        <authorList>
            <person name="Danneels B."/>
        </authorList>
    </citation>
    <scope>NUCLEOTIDE SEQUENCE</scope>
</reference>
<evidence type="ECO:0000313" key="1">
    <source>
        <dbReference type="EMBL" id="VFR73268.1"/>
    </source>
</evidence>